<dbReference type="InterPro" id="IPR036866">
    <property type="entry name" value="RibonucZ/Hydroxyglut_hydro"/>
</dbReference>
<dbReference type="PANTHER" id="PTHR43546:SF9">
    <property type="entry name" value="L-ASCORBATE-6-PHOSPHATE LACTONASE ULAG-RELATED"/>
    <property type="match status" value="1"/>
</dbReference>
<dbReference type="SUPFAM" id="SSF56281">
    <property type="entry name" value="Metallo-hydrolase/oxidoreductase"/>
    <property type="match status" value="1"/>
</dbReference>
<dbReference type="RefSeq" id="WP_027953637.1">
    <property type="nucleotide sequence ID" value="NZ_JAEKJY010000001.1"/>
</dbReference>
<organism evidence="3 4">
    <name type="scientific">Halobacillus kuroshimensis</name>
    <dbReference type="NCBI Taxonomy" id="302481"/>
    <lineage>
        <taxon>Bacteria</taxon>
        <taxon>Bacillati</taxon>
        <taxon>Bacillota</taxon>
        <taxon>Bacilli</taxon>
        <taxon>Bacillales</taxon>
        <taxon>Bacillaceae</taxon>
        <taxon>Halobacillus</taxon>
    </lineage>
</organism>
<accession>A0ABS3DR66</accession>
<dbReference type="Pfam" id="PF12706">
    <property type="entry name" value="Lactamase_B_2"/>
    <property type="match status" value="1"/>
</dbReference>
<dbReference type="PANTHER" id="PTHR43546">
    <property type="entry name" value="UPF0173 METAL-DEPENDENT HYDROLASE MJ1163-RELATED"/>
    <property type="match status" value="1"/>
</dbReference>
<dbReference type="InterPro" id="IPR001279">
    <property type="entry name" value="Metallo-B-lactamas"/>
</dbReference>
<keyword evidence="4" id="KW-1185">Reference proteome</keyword>
<dbReference type="Proteomes" id="UP000663970">
    <property type="component" value="Unassembled WGS sequence"/>
</dbReference>
<comment type="caution">
    <text evidence="3">The sequence shown here is derived from an EMBL/GenBank/DDBJ whole genome shotgun (WGS) entry which is preliminary data.</text>
</comment>
<dbReference type="InterPro" id="IPR050114">
    <property type="entry name" value="UPF0173_UPF0282_UlaG_hydrolase"/>
</dbReference>
<dbReference type="SMART" id="SM00849">
    <property type="entry name" value="Lactamase_B"/>
    <property type="match status" value="1"/>
</dbReference>
<evidence type="ECO:0000259" key="2">
    <source>
        <dbReference type="SMART" id="SM00849"/>
    </source>
</evidence>
<evidence type="ECO:0000313" key="3">
    <source>
        <dbReference type="EMBL" id="MBN8233831.1"/>
    </source>
</evidence>
<gene>
    <name evidence="3" type="ORF">JF544_01165</name>
</gene>
<keyword evidence="1" id="KW-0378">Hydrolase</keyword>
<feature type="domain" description="Metallo-beta-lactamase" evidence="2">
    <location>
        <begin position="6"/>
        <end position="214"/>
    </location>
</feature>
<name>A0ABS3DR66_9BACI</name>
<proteinExistence type="predicted"/>
<protein>
    <submittedName>
        <fullName evidence="3">MBL fold metallo-hydrolase</fullName>
    </submittedName>
</protein>
<evidence type="ECO:0000256" key="1">
    <source>
        <dbReference type="ARBA" id="ARBA00022801"/>
    </source>
</evidence>
<evidence type="ECO:0000313" key="4">
    <source>
        <dbReference type="Proteomes" id="UP000663970"/>
    </source>
</evidence>
<dbReference type="EMBL" id="JAEKJY010000001">
    <property type="protein sequence ID" value="MBN8233831.1"/>
    <property type="molecule type" value="Genomic_DNA"/>
</dbReference>
<sequence>MKIKLIRNATLQLNYGGKTFLIDPFLSTQGAMPAFPNSPHQDLRNPTAPLPVDAESLTDVDAVFITHLHPDHFDDEAKAVLAKETPLFAQNEEDVRAVQDAGFTHVHSFQNGVDIEGIRITRTPGRHGSEEMTAITGKVSGLLFEADGEKSLYIAGDTVWYEEVEQTLASRRPDVIVVNAGAAQFLEGGPITMTKEDVTAAAQAAPESEILAVHMESLNHCLLTREELKSYTSGYPSIHIPEDGETLTF</sequence>
<reference evidence="3 4" key="1">
    <citation type="submission" date="2020-12" db="EMBL/GenBank/DDBJ databases">
        <title>Oil enriched cultivation method for isolating marine PHA-producing bacteria.</title>
        <authorList>
            <person name="Zheng W."/>
            <person name="Yu S."/>
            <person name="Huang Y."/>
        </authorList>
    </citation>
    <scope>NUCLEOTIDE SEQUENCE [LARGE SCALE GENOMIC DNA]</scope>
    <source>
        <strain evidence="3 4">SY-2-6</strain>
    </source>
</reference>
<dbReference type="Gene3D" id="3.60.15.10">
    <property type="entry name" value="Ribonuclease Z/Hydroxyacylglutathione hydrolase-like"/>
    <property type="match status" value="1"/>
</dbReference>